<dbReference type="InterPro" id="IPR004111">
    <property type="entry name" value="Repressor_TetR_C"/>
</dbReference>
<dbReference type="InterPro" id="IPR009057">
    <property type="entry name" value="Homeodomain-like_sf"/>
</dbReference>
<dbReference type="Proteomes" id="UP001589647">
    <property type="component" value="Unassembled WGS sequence"/>
</dbReference>
<evidence type="ECO:0000256" key="4">
    <source>
        <dbReference type="ARBA" id="ARBA00023163"/>
    </source>
</evidence>
<evidence type="ECO:0000313" key="8">
    <source>
        <dbReference type="Proteomes" id="UP001589647"/>
    </source>
</evidence>
<dbReference type="SUPFAM" id="SSF46689">
    <property type="entry name" value="Homeodomain-like"/>
    <property type="match status" value="1"/>
</dbReference>
<dbReference type="RefSeq" id="WP_189648593.1">
    <property type="nucleotide sequence ID" value="NZ_BMRC01000007.1"/>
</dbReference>
<protein>
    <submittedName>
        <fullName evidence="7">TetR/AcrR family transcriptional regulator C-terminal domain-containing protein</fullName>
    </submittedName>
</protein>
<dbReference type="PRINTS" id="PR00400">
    <property type="entry name" value="TETREPRESSOR"/>
</dbReference>
<dbReference type="Pfam" id="PF00440">
    <property type="entry name" value="TetR_N"/>
    <property type="match status" value="1"/>
</dbReference>
<dbReference type="Gene3D" id="1.10.10.60">
    <property type="entry name" value="Homeodomain-like"/>
    <property type="match status" value="1"/>
</dbReference>
<keyword evidence="3 5" id="KW-0238">DNA-binding</keyword>
<evidence type="ECO:0000256" key="2">
    <source>
        <dbReference type="ARBA" id="ARBA00023015"/>
    </source>
</evidence>
<dbReference type="InterPro" id="IPR036271">
    <property type="entry name" value="Tet_transcr_reg_TetR-rel_C_sf"/>
</dbReference>
<dbReference type="PANTHER" id="PTHR30055:SF151">
    <property type="entry name" value="TRANSCRIPTIONAL REGULATORY PROTEIN"/>
    <property type="match status" value="1"/>
</dbReference>
<evidence type="ECO:0000256" key="5">
    <source>
        <dbReference type="PROSITE-ProRule" id="PRU00335"/>
    </source>
</evidence>
<evidence type="ECO:0000256" key="3">
    <source>
        <dbReference type="ARBA" id="ARBA00023125"/>
    </source>
</evidence>
<dbReference type="InterPro" id="IPR003012">
    <property type="entry name" value="Tet_transcr_reg_TetR"/>
</dbReference>
<accession>A0ABV5ITV9</accession>
<reference evidence="7 8" key="1">
    <citation type="submission" date="2024-09" db="EMBL/GenBank/DDBJ databases">
        <authorList>
            <person name="Sun Q."/>
            <person name="Mori K."/>
        </authorList>
    </citation>
    <scope>NUCLEOTIDE SEQUENCE [LARGE SCALE GENOMIC DNA]</scope>
    <source>
        <strain evidence="7 8">CCM 3426</strain>
    </source>
</reference>
<comment type="caution">
    <text evidence="7">The sequence shown here is derived from an EMBL/GenBank/DDBJ whole genome shotgun (WGS) entry which is preliminary data.</text>
</comment>
<feature type="DNA-binding region" description="H-T-H motif" evidence="5">
    <location>
        <begin position="29"/>
        <end position="48"/>
    </location>
</feature>
<evidence type="ECO:0000256" key="1">
    <source>
        <dbReference type="ARBA" id="ARBA00022491"/>
    </source>
</evidence>
<dbReference type="Pfam" id="PF02909">
    <property type="entry name" value="TetR_C_1"/>
    <property type="match status" value="1"/>
</dbReference>
<dbReference type="PANTHER" id="PTHR30055">
    <property type="entry name" value="HTH-TYPE TRANSCRIPTIONAL REGULATOR RUTR"/>
    <property type="match status" value="1"/>
</dbReference>
<evidence type="ECO:0000313" key="7">
    <source>
        <dbReference type="EMBL" id="MFB9207998.1"/>
    </source>
</evidence>
<evidence type="ECO:0000259" key="6">
    <source>
        <dbReference type="PROSITE" id="PS50977"/>
    </source>
</evidence>
<feature type="domain" description="HTH tetR-type" evidence="6">
    <location>
        <begin position="6"/>
        <end position="66"/>
    </location>
</feature>
<gene>
    <name evidence="7" type="ORF">ACFFV7_42930</name>
</gene>
<dbReference type="Gene3D" id="1.10.357.10">
    <property type="entry name" value="Tetracycline Repressor, domain 2"/>
    <property type="match status" value="1"/>
</dbReference>
<name>A0ABV5ITV9_9ACTN</name>
<keyword evidence="8" id="KW-1185">Reference proteome</keyword>
<keyword evidence="1" id="KW-0678">Repressor</keyword>
<dbReference type="SUPFAM" id="SSF48498">
    <property type="entry name" value="Tetracyclin repressor-like, C-terminal domain"/>
    <property type="match status" value="1"/>
</dbReference>
<dbReference type="InterPro" id="IPR001647">
    <property type="entry name" value="HTH_TetR"/>
</dbReference>
<keyword evidence="2" id="KW-0805">Transcription regulation</keyword>
<dbReference type="PRINTS" id="PR00455">
    <property type="entry name" value="HTHTETR"/>
</dbReference>
<proteinExistence type="predicted"/>
<sequence length="218" mass="23336">MARREPLNREKVLDAALELAGKEGLEGLSMRRLAKTLGVEAMSLYNHVSSKADLLDGIVELVFAQVEPPDPELPWQEQLRVTARNMHAAFSRHPVVPLALATDRANPTSPKAMTVLDGLVGTLYAAGFDDLGAWRALTAVNGLVFGTLLLSTGGFTGDPGTHAGEEQVGLYIHALDPVRLPHFTRLLRWTRGGGVDPAADFEQALDLLIDGLVAAAAN</sequence>
<keyword evidence="4" id="KW-0804">Transcription</keyword>
<organism evidence="7 8">
    <name type="scientific">Nonomuraea spiralis</name>
    <dbReference type="NCBI Taxonomy" id="46182"/>
    <lineage>
        <taxon>Bacteria</taxon>
        <taxon>Bacillati</taxon>
        <taxon>Actinomycetota</taxon>
        <taxon>Actinomycetes</taxon>
        <taxon>Streptosporangiales</taxon>
        <taxon>Streptosporangiaceae</taxon>
        <taxon>Nonomuraea</taxon>
    </lineage>
</organism>
<dbReference type="EMBL" id="JBHMEI010000067">
    <property type="protein sequence ID" value="MFB9207998.1"/>
    <property type="molecule type" value="Genomic_DNA"/>
</dbReference>
<dbReference type="PROSITE" id="PS50977">
    <property type="entry name" value="HTH_TETR_2"/>
    <property type="match status" value="1"/>
</dbReference>
<dbReference type="InterPro" id="IPR050109">
    <property type="entry name" value="HTH-type_TetR-like_transc_reg"/>
</dbReference>